<accession>A0AAD8H0F0</accession>
<dbReference type="AlphaFoldDB" id="A0AAD8H0F0"/>
<evidence type="ECO:0000256" key="1">
    <source>
        <dbReference type="ARBA" id="ARBA00022574"/>
    </source>
</evidence>
<dbReference type="PROSITE" id="PS50082">
    <property type="entry name" value="WD_REPEATS_2"/>
    <property type="match status" value="1"/>
</dbReference>
<dbReference type="InterPro" id="IPR045151">
    <property type="entry name" value="DCAF8"/>
</dbReference>
<organism evidence="5 6">
    <name type="scientific">Heracleum sosnowskyi</name>
    <dbReference type="NCBI Taxonomy" id="360622"/>
    <lineage>
        <taxon>Eukaryota</taxon>
        <taxon>Viridiplantae</taxon>
        <taxon>Streptophyta</taxon>
        <taxon>Embryophyta</taxon>
        <taxon>Tracheophyta</taxon>
        <taxon>Spermatophyta</taxon>
        <taxon>Magnoliopsida</taxon>
        <taxon>eudicotyledons</taxon>
        <taxon>Gunneridae</taxon>
        <taxon>Pentapetalae</taxon>
        <taxon>asterids</taxon>
        <taxon>campanulids</taxon>
        <taxon>Apiales</taxon>
        <taxon>Apiaceae</taxon>
        <taxon>Apioideae</taxon>
        <taxon>apioid superclade</taxon>
        <taxon>Tordylieae</taxon>
        <taxon>Tordyliinae</taxon>
        <taxon>Heracleum</taxon>
    </lineage>
</organism>
<dbReference type="SUPFAM" id="SSF50978">
    <property type="entry name" value="WD40 repeat-like"/>
    <property type="match status" value="1"/>
</dbReference>
<proteinExistence type="predicted"/>
<sequence>METIRRGSEHGFLNYCSREFGFVHPTNFARRIYSSQAIVKRIGLYGKLEGHEGCVNAIEFNFSGDHLVSGSDDRQVKFWNWATKSLSFSYSSGHIDNIFQTKIMPFTEDRKIVTSAADGQVRLGEVLENGSVETKRIGKHRGRVHNLAVEPGSPHTFYSCAEDGFVLHFDLRSNRATKLFCCSSLTENNQPPLGNIRLNAIVIDPRNPNFFALGGSDEYARVYDIRRYQMDASSTVDRPVDTFCPGHLIKSHQVHITALSYSSTSELLISYSDELIYLFNKNMGLGPSQSSVQNEDSQRLEKPEMYSGHRNSQTIKGVSFFGSNDEYVMSGSDCGRIFIWKKKGAELVRLMIGDRHIVNQLESHPRIPVIATCGIEKIVKLWAPSSKEFPPLPPDVEEIFESNRQSRENNSRVTLSPDVIMHVLRLHRRQALAYIERRYTRADVESDEEDIEALFGFPGGDASSEDGSATGDSTDCNIS</sequence>
<evidence type="ECO:0000313" key="6">
    <source>
        <dbReference type="Proteomes" id="UP001237642"/>
    </source>
</evidence>
<dbReference type="PANTHER" id="PTHR15574:SF65">
    <property type="entry name" value="TRANSDUCIN_WD40 REPEAT-LIKE SUPERFAMILY PROTEIN"/>
    <property type="match status" value="1"/>
</dbReference>
<dbReference type="InterPro" id="IPR036322">
    <property type="entry name" value="WD40_repeat_dom_sf"/>
</dbReference>
<protein>
    <submittedName>
        <fullName evidence="5">DDB1- and CUL4-associated factor 8</fullName>
    </submittedName>
</protein>
<reference evidence="5" key="1">
    <citation type="submission" date="2023-02" db="EMBL/GenBank/DDBJ databases">
        <title>Genome of toxic invasive species Heracleum sosnowskyi carries increased number of genes despite the absence of recent whole-genome duplications.</title>
        <authorList>
            <person name="Schelkunov M."/>
            <person name="Shtratnikova V."/>
            <person name="Makarenko M."/>
            <person name="Klepikova A."/>
            <person name="Omelchenko D."/>
            <person name="Novikova G."/>
            <person name="Obukhova E."/>
            <person name="Bogdanov V."/>
            <person name="Penin A."/>
            <person name="Logacheva M."/>
        </authorList>
    </citation>
    <scope>NUCLEOTIDE SEQUENCE</scope>
    <source>
        <strain evidence="5">Hsosn_3</strain>
        <tissue evidence="5">Leaf</tissue>
    </source>
</reference>
<dbReference type="SMART" id="SM00320">
    <property type="entry name" value="WD40"/>
    <property type="match status" value="7"/>
</dbReference>
<reference evidence="5" key="2">
    <citation type="submission" date="2023-05" db="EMBL/GenBank/DDBJ databases">
        <authorList>
            <person name="Schelkunov M.I."/>
        </authorList>
    </citation>
    <scope>NUCLEOTIDE SEQUENCE</scope>
    <source>
        <strain evidence="5">Hsosn_3</strain>
        <tissue evidence="5">Leaf</tissue>
    </source>
</reference>
<dbReference type="GO" id="GO:0005737">
    <property type="term" value="C:cytoplasm"/>
    <property type="evidence" value="ECO:0007669"/>
    <property type="project" value="TreeGrafter"/>
</dbReference>
<dbReference type="InterPro" id="IPR015943">
    <property type="entry name" value="WD40/YVTN_repeat-like_dom_sf"/>
</dbReference>
<keyword evidence="6" id="KW-1185">Reference proteome</keyword>
<feature type="repeat" description="WD" evidence="3">
    <location>
        <begin position="48"/>
        <end position="89"/>
    </location>
</feature>
<dbReference type="Pfam" id="PF00400">
    <property type="entry name" value="WD40"/>
    <property type="match status" value="2"/>
</dbReference>
<dbReference type="Gene3D" id="2.130.10.10">
    <property type="entry name" value="YVTN repeat-like/Quinoprotein amine dehydrogenase"/>
    <property type="match status" value="1"/>
</dbReference>
<dbReference type="GO" id="GO:0080008">
    <property type="term" value="C:Cul4-RING E3 ubiquitin ligase complex"/>
    <property type="evidence" value="ECO:0007669"/>
    <property type="project" value="TreeGrafter"/>
</dbReference>
<dbReference type="PROSITE" id="PS50294">
    <property type="entry name" value="WD_REPEATS_REGION"/>
    <property type="match status" value="1"/>
</dbReference>
<evidence type="ECO:0000256" key="4">
    <source>
        <dbReference type="SAM" id="MobiDB-lite"/>
    </source>
</evidence>
<gene>
    <name evidence="5" type="ORF">POM88_050628</name>
</gene>
<keyword evidence="1 3" id="KW-0853">WD repeat</keyword>
<evidence type="ECO:0000256" key="3">
    <source>
        <dbReference type="PROSITE-ProRule" id="PRU00221"/>
    </source>
</evidence>
<comment type="caution">
    <text evidence="5">The sequence shown here is derived from an EMBL/GenBank/DDBJ whole genome shotgun (WGS) entry which is preliminary data.</text>
</comment>
<evidence type="ECO:0000313" key="5">
    <source>
        <dbReference type="EMBL" id="KAK1357372.1"/>
    </source>
</evidence>
<feature type="region of interest" description="Disordered" evidence="4">
    <location>
        <begin position="455"/>
        <end position="479"/>
    </location>
</feature>
<dbReference type="Proteomes" id="UP001237642">
    <property type="component" value="Unassembled WGS sequence"/>
</dbReference>
<dbReference type="InterPro" id="IPR001680">
    <property type="entry name" value="WD40_rpt"/>
</dbReference>
<feature type="compositionally biased region" description="Polar residues" evidence="4">
    <location>
        <begin position="465"/>
        <end position="479"/>
    </location>
</feature>
<evidence type="ECO:0000256" key="2">
    <source>
        <dbReference type="ARBA" id="ARBA00022737"/>
    </source>
</evidence>
<dbReference type="EMBL" id="JAUIZM010000011">
    <property type="protein sequence ID" value="KAK1357372.1"/>
    <property type="molecule type" value="Genomic_DNA"/>
</dbReference>
<keyword evidence="2" id="KW-0677">Repeat</keyword>
<dbReference type="PANTHER" id="PTHR15574">
    <property type="entry name" value="WD REPEAT DOMAIN-CONTAINING FAMILY"/>
    <property type="match status" value="1"/>
</dbReference>
<name>A0AAD8H0F0_9APIA</name>